<sequence>MYRRRGFDPSHISTLQQLMLLRYGFVRLNHVTERREHINRKQLFGVNGIVFVGCESYREEEYLESSGALDGGEM</sequence>
<dbReference type="EMBL" id="JXTC01000103">
    <property type="protein sequence ID" value="PON88627.1"/>
    <property type="molecule type" value="Genomic_DNA"/>
</dbReference>
<evidence type="ECO:0000313" key="1">
    <source>
        <dbReference type="EMBL" id="PON88627.1"/>
    </source>
</evidence>
<organism evidence="1 2">
    <name type="scientific">Trema orientale</name>
    <name type="common">Charcoal tree</name>
    <name type="synonym">Celtis orientalis</name>
    <dbReference type="NCBI Taxonomy" id="63057"/>
    <lineage>
        <taxon>Eukaryota</taxon>
        <taxon>Viridiplantae</taxon>
        <taxon>Streptophyta</taxon>
        <taxon>Embryophyta</taxon>
        <taxon>Tracheophyta</taxon>
        <taxon>Spermatophyta</taxon>
        <taxon>Magnoliopsida</taxon>
        <taxon>eudicotyledons</taxon>
        <taxon>Gunneridae</taxon>
        <taxon>Pentapetalae</taxon>
        <taxon>rosids</taxon>
        <taxon>fabids</taxon>
        <taxon>Rosales</taxon>
        <taxon>Cannabaceae</taxon>
        <taxon>Trema</taxon>
    </lineage>
</organism>
<dbReference type="InParanoid" id="A0A2P5ESW3"/>
<gene>
    <name evidence="1" type="ORF">TorRG33x02_155320</name>
</gene>
<dbReference type="AlphaFoldDB" id="A0A2P5ESW3"/>
<name>A0A2P5ESW3_TREOI</name>
<comment type="caution">
    <text evidence="1">The sequence shown here is derived from an EMBL/GenBank/DDBJ whole genome shotgun (WGS) entry which is preliminary data.</text>
</comment>
<dbReference type="Proteomes" id="UP000237000">
    <property type="component" value="Unassembled WGS sequence"/>
</dbReference>
<evidence type="ECO:0000313" key="2">
    <source>
        <dbReference type="Proteomes" id="UP000237000"/>
    </source>
</evidence>
<keyword evidence="2" id="KW-1185">Reference proteome</keyword>
<accession>A0A2P5ESW3</accession>
<reference evidence="2" key="1">
    <citation type="submission" date="2016-06" db="EMBL/GenBank/DDBJ databases">
        <title>Parallel loss of symbiosis genes in relatives of nitrogen-fixing non-legume Parasponia.</title>
        <authorList>
            <person name="Van Velzen R."/>
            <person name="Holmer R."/>
            <person name="Bu F."/>
            <person name="Rutten L."/>
            <person name="Van Zeijl A."/>
            <person name="Liu W."/>
            <person name="Santuari L."/>
            <person name="Cao Q."/>
            <person name="Sharma T."/>
            <person name="Shen D."/>
            <person name="Roswanjaya Y."/>
            <person name="Wardhani T."/>
            <person name="Kalhor M.S."/>
            <person name="Jansen J."/>
            <person name="Van den Hoogen J."/>
            <person name="Gungor B."/>
            <person name="Hartog M."/>
            <person name="Hontelez J."/>
            <person name="Verver J."/>
            <person name="Yang W.-C."/>
            <person name="Schijlen E."/>
            <person name="Repin R."/>
            <person name="Schilthuizen M."/>
            <person name="Schranz E."/>
            <person name="Heidstra R."/>
            <person name="Miyata K."/>
            <person name="Fedorova E."/>
            <person name="Kohlen W."/>
            <person name="Bisseling T."/>
            <person name="Smit S."/>
            <person name="Geurts R."/>
        </authorList>
    </citation>
    <scope>NUCLEOTIDE SEQUENCE [LARGE SCALE GENOMIC DNA]</scope>
    <source>
        <strain evidence="2">cv. RG33-2</strain>
    </source>
</reference>
<protein>
    <submittedName>
        <fullName evidence="1">Uncharacterized protein</fullName>
    </submittedName>
</protein>
<proteinExistence type="predicted"/>